<dbReference type="RefSeq" id="XP_065648883.1">
    <property type="nucleotide sequence ID" value="XM_065792811.1"/>
</dbReference>
<dbReference type="GeneID" id="136078056"/>
<evidence type="ECO:0000313" key="2">
    <source>
        <dbReference type="RefSeq" id="XP_065648883.1"/>
    </source>
</evidence>
<name>A0ABM4BIR2_HYDVU</name>
<organism evidence="1 2">
    <name type="scientific">Hydra vulgaris</name>
    <name type="common">Hydra</name>
    <name type="synonym">Hydra attenuata</name>
    <dbReference type="NCBI Taxonomy" id="6087"/>
    <lineage>
        <taxon>Eukaryota</taxon>
        <taxon>Metazoa</taxon>
        <taxon>Cnidaria</taxon>
        <taxon>Hydrozoa</taxon>
        <taxon>Hydroidolina</taxon>
        <taxon>Anthoathecata</taxon>
        <taxon>Aplanulata</taxon>
        <taxon>Hydridae</taxon>
        <taxon>Hydra</taxon>
    </lineage>
</organism>
<proteinExistence type="predicted"/>
<accession>A0ABM4BIR2</accession>
<sequence length="110" mass="12207">MIGIPNSKHIESSEVPLEVIDGPIQTLNGYRNLEEQCGILANKGTLKKLPFLPNTALCQLECVMKRDCTSTVSEIHSFIGSHLRMAPFRKDETGKSHLSAHFLNSQDEEA</sequence>
<dbReference type="Proteomes" id="UP001652625">
    <property type="component" value="Chromosome 03"/>
</dbReference>
<reference evidence="2" key="1">
    <citation type="submission" date="2025-08" db="UniProtKB">
        <authorList>
            <consortium name="RefSeq"/>
        </authorList>
    </citation>
    <scope>IDENTIFICATION</scope>
</reference>
<evidence type="ECO:0000313" key="1">
    <source>
        <dbReference type="Proteomes" id="UP001652625"/>
    </source>
</evidence>
<gene>
    <name evidence="2" type="primary">LOC136078056</name>
</gene>
<keyword evidence="1" id="KW-1185">Reference proteome</keyword>
<protein>
    <submittedName>
        <fullName evidence="2">Uncharacterized protein LOC136078056</fullName>
    </submittedName>
</protein>